<keyword evidence="2" id="KW-1185">Reference proteome</keyword>
<reference evidence="1 2" key="1">
    <citation type="submission" date="2016-10" db="EMBL/GenBank/DDBJ databases">
        <authorList>
            <person name="Varghese N."/>
            <person name="Submissions S."/>
        </authorList>
    </citation>
    <scope>NUCLEOTIDE SEQUENCE [LARGE SCALE GENOMIC DNA]</scope>
    <source>
        <strain evidence="1 2">DSM 18839</strain>
    </source>
</reference>
<dbReference type="Proteomes" id="UP000198615">
    <property type="component" value="Unassembled WGS sequence"/>
</dbReference>
<protein>
    <submittedName>
        <fullName evidence="1">PAS domain-containing protein</fullName>
    </submittedName>
</protein>
<sequence length="165" mass="18620">MRLDPSQLHRPELQELTALWDKARRGGGIPAIGGLSPVDVAPYLAHIVIVEVEETTDRIRFLQMGRELTPLFGDDMVGRYLDEMPAALRDHVEGTYRAMVAERAPQYAEFEVAGDSWMVIFERLMLPLRDESTDRVAGGMVAIYPRISIRKRVTHSDREEDSVAA</sequence>
<accession>A0A8G2EVW6</accession>
<gene>
    <name evidence="1" type="ORF">SAMN05660686_03114</name>
</gene>
<dbReference type="AlphaFoldDB" id="A0A8G2EVW6"/>
<name>A0A8G2EVW6_9PROT</name>
<dbReference type="InterPro" id="IPR009922">
    <property type="entry name" value="DUF1457"/>
</dbReference>
<comment type="caution">
    <text evidence="1">The sequence shown here is derived from an EMBL/GenBank/DDBJ whole genome shotgun (WGS) entry which is preliminary data.</text>
</comment>
<evidence type="ECO:0000313" key="2">
    <source>
        <dbReference type="Proteomes" id="UP000198615"/>
    </source>
</evidence>
<dbReference type="Pfam" id="PF07310">
    <property type="entry name" value="PAS_5"/>
    <property type="match status" value="1"/>
</dbReference>
<evidence type="ECO:0000313" key="1">
    <source>
        <dbReference type="EMBL" id="SDG03009.1"/>
    </source>
</evidence>
<organism evidence="1 2">
    <name type="scientific">Thalassobaculum litoreum DSM 18839</name>
    <dbReference type="NCBI Taxonomy" id="1123362"/>
    <lineage>
        <taxon>Bacteria</taxon>
        <taxon>Pseudomonadati</taxon>
        <taxon>Pseudomonadota</taxon>
        <taxon>Alphaproteobacteria</taxon>
        <taxon>Rhodospirillales</taxon>
        <taxon>Thalassobaculaceae</taxon>
        <taxon>Thalassobaculum</taxon>
    </lineage>
</organism>
<dbReference type="RefSeq" id="WP_139189349.1">
    <property type="nucleotide sequence ID" value="NZ_FNBW01000009.1"/>
</dbReference>
<dbReference type="EMBL" id="FNBW01000009">
    <property type="protein sequence ID" value="SDG03009.1"/>
    <property type="molecule type" value="Genomic_DNA"/>
</dbReference>
<dbReference type="OrthoDB" id="7354983at2"/>
<proteinExistence type="predicted"/>